<evidence type="ECO:0000256" key="1">
    <source>
        <dbReference type="SAM" id="SignalP"/>
    </source>
</evidence>
<feature type="domain" description="Dienelactone hydrolase" evidence="2">
    <location>
        <begin position="50"/>
        <end position="274"/>
    </location>
</feature>
<dbReference type="OrthoDB" id="17560at2759"/>
<dbReference type="Gene3D" id="3.40.50.1820">
    <property type="entry name" value="alpha/beta hydrolase"/>
    <property type="match status" value="1"/>
</dbReference>
<keyword evidence="1" id="KW-0732">Signal</keyword>
<dbReference type="PANTHER" id="PTHR22946">
    <property type="entry name" value="DIENELACTONE HYDROLASE DOMAIN-CONTAINING PROTEIN-RELATED"/>
    <property type="match status" value="1"/>
</dbReference>
<dbReference type="InterPro" id="IPR002925">
    <property type="entry name" value="Dienelactn_hydro"/>
</dbReference>
<feature type="chain" id="PRO_5012452600" evidence="1">
    <location>
        <begin position="16"/>
        <end position="298"/>
    </location>
</feature>
<feature type="signal peptide" evidence="1">
    <location>
        <begin position="1"/>
        <end position="15"/>
    </location>
</feature>
<dbReference type="EMBL" id="JWZX01003311">
    <property type="protein sequence ID" value="KOO22094.1"/>
    <property type="molecule type" value="Genomic_DNA"/>
</dbReference>
<dbReference type="Proteomes" id="UP000037460">
    <property type="component" value="Unassembled WGS sequence"/>
</dbReference>
<comment type="caution">
    <text evidence="3">The sequence shown here is derived from an EMBL/GenBank/DDBJ whole genome shotgun (WGS) entry which is preliminary data.</text>
</comment>
<keyword evidence="3" id="KW-0378">Hydrolase</keyword>
<dbReference type="SUPFAM" id="SSF53474">
    <property type="entry name" value="alpha/beta-Hydrolases"/>
    <property type="match status" value="1"/>
</dbReference>
<dbReference type="InterPro" id="IPR029058">
    <property type="entry name" value="AB_hydrolase_fold"/>
</dbReference>
<dbReference type="Pfam" id="PF01738">
    <property type="entry name" value="DLH"/>
    <property type="match status" value="1"/>
</dbReference>
<evidence type="ECO:0000313" key="4">
    <source>
        <dbReference type="Proteomes" id="UP000037460"/>
    </source>
</evidence>
<keyword evidence="4" id="KW-1185">Reference proteome</keyword>
<dbReference type="GO" id="GO:0016787">
    <property type="term" value="F:hydrolase activity"/>
    <property type="evidence" value="ECO:0007669"/>
    <property type="project" value="UniProtKB-KW"/>
</dbReference>
<gene>
    <name evidence="3" type="ORF">Ctob_002556</name>
</gene>
<name>A0A0M0J658_9EUKA</name>
<organism evidence="3 4">
    <name type="scientific">Chrysochromulina tobinii</name>
    <dbReference type="NCBI Taxonomy" id="1460289"/>
    <lineage>
        <taxon>Eukaryota</taxon>
        <taxon>Haptista</taxon>
        <taxon>Haptophyta</taxon>
        <taxon>Prymnesiophyceae</taxon>
        <taxon>Prymnesiales</taxon>
        <taxon>Chrysochromulinaceae</taxon>
        <taxon>Chrysochromulina</taxon>
    </lineage>
</organism>
<accession>A0A0M0J658</accession>
<sequence length="298" mass="31997">MLSLLTTLVLSHGRALHGRADGGHFVRPDRSADVVSRDVDYVVGNTTYEGFWSVPKGVAPKAGLLIAHQYMGLIDYEKSRAEEFAASGYGVFALDVYGKGVRCNTTDCAKATMNKALSDLPKLRSLINAGANQLLHEWGTGADPTKLVAMGYCFGGGMVLDLARHPTRGASLGLTFKAVSSIHGSLSPYDTPSSEGEIQSRIQAHHAELDFQGDAGLAKLEAEMKVGVTNSDAIWETIKYSKCEHGWTEPGTPVYNGRAAVQAHKSTFNFFQEALGIEDPEADPFPPVPICQAPTTAR</sequence>
<evidence type="ECO:0000259" key="2">
    <source>
        <dbReference type="Pfam" id="PF01738"/>
    </source>
</evidence>
<dbReference type="AlphaFoldDB" id="A0A0M0J658"/>
<evidence type="ECO:0000313" key="3">
    <source>
        <dbReference type="EMBL" id="KOO22094.1"/>
    </source>
</evidence>
<dbReference type="PANTHER" id="PTHR22946:SF0">
    <property type="entry name" value="DIENELACTONE HYDROLASE DOMAIN-CONTAINING PROTEIN"/>
    <property type="match status" value="1"/>
</dbReference>
<dbReference type="InterPro" id="IPR050261">
    <property type="entry name" value="FrsA_esterase"/>
</dbReference>
<proteinExistence type="predicted"/>
<reference evidence="4" key="1">
    <citation type="journal article" date="2015" name="PLoS Genet.">
        <title>Genome Sequence and Transcriptome Analyses of Chrysochromulina tobin: Metabolic Tools for Enhanced Algal Fitness in the Prominent Order Prymnesiales (Haptophyceae).</title>
        <authorList>
            <person name="Hovde B.T."/>
            <person name="Deodato C.R."/>
            <person name="Hunsperger H.M."/>
            <person name="Ryken S.A."/>
            <person name="Yost W."/>
            <person name="Jha R.K."/>
            <person name="Patterson J."/>
            <person name="Monnat R.J. Jr."/>
            <person name="Barlow S.B."/>
            <person name="Starkenburg S.R."/>
            <person name="Cattolico R.A."/>
        </authorList>
    </citation>
    <scope>NUCLEOTIDE SEQUENCE</scope>
    <source>
        <strain evidence="4">CCMP291</strain>
    </source>
</reference>
<protein>
    <submittedName>
        <fullName evidence="3">Dienelactone hydrolase family protein</fullName>
    </submittedName>
</protein>